<protein>
    <recommendedName>
        <fullName evidence="5">ACB domain-containing protein</fullName>
    </recommendedName>
</protein>
<dbReference type="InterPro" id="IPR035984">
    <property type="entry name" value="Acyl-CoA-binding_sf"/>
</dbReference>
<keyword evidence="4" id="KW-0472">Membrane</keyword>
<accession>A0ABD3A316</accession>
<keyword evidence="2" id="KW-0446">Lipid-binding</keyword>
<dbReference type="AlphaFoldDB" id="A0ABD3A316"/>
<comment type="caution">
    <text evidence="6">The sequence shown here is derived from an EMBL/GenBank/DDBJ whole genome shotgun (WGS) entry which is preliminary data.</text>
</comment>
<evidence type="ECO:0000256" key="1">
    <source>
        <dbReference type="ARBA" id="ARBA00005567"/>
    </source>
</evidence>
<evidence type="ECO:0000313" key="6">
    <source>
        <dbReference type="EMBL" id="KAL3525619.1"/>
    </source>
</evidence>
<dbReference type="Gene3D" id="1.20.80.10">
    <property type="match status" value="1"/>
</dbReference>
<proteinExistence type="inferred from homology"/>
<sequence>MEVGFFQDLAFTVSLTVIVYLILSKLFWVFAEDVSNATYSSRTDGFVDKAGFFEHIGEEGSLGISGLQVVDDDHEGKKELEVEKGGGFVEDVLVEELKGEKDCVGVGGGEDIEEKEVDEFTEIRPIFQEIKEEKESPVEISCVELSLREEFEARECKNEGICEVLEGEETGTNAVQRTENDQEKGEESAEGGLFDDWEGIERTDLEKRFDAAVAFVGSKTNAHYIDGNLRMQFYALQRVANEGPCRGPQPMVFKVSARAKWNAWQKLGNMSTNMAMEQYVALLSESIPGWEDKQ</sequence>
<evidence type="ECO:0000256" key="2">
    <source>
        <dbReference type="ARBA" id="ARBA00023121"/>
    </source>
</evidence>
<organism evidence="6 7">
    <name type="scientific">Cinchona calisaya</name>
    <dbReference type="NCBI Taxonomy" id="153742"/>
    <lineage>
        <taxon>Eukaryota</taxon>
        <taxon>Viridiplantae</taxon>
        <taxon>Streptophyta</taxon>
        <taxon>Embryophyta</taxon>
        <taxon>Tracheophyta</taxon>
        <taxon>Spermatophyta</taxon>
        <taxon>Magnoliopsida</taxon>
        <taxon>eudicotyledons</taxon>
        <taxon>Gunneridae</taxon>
        <taxon>Pentapetalae</taxon>
        <taxon>asterids</taxon>
        <taxon>lamiids</taxon>
        <taxon>Gentianales</taxon>
        <taxon>Rubiaceae</taxon>
        <taxon>Cinchonoideae</taxon>
        <taxon>Cinchoneae</taxon>
        <taxon>Cinchona</taxon>
    </lineage>
</organism>
<evidence type="ECO:0000313" key="7">
    <source>
        <dbReference type="Proteomes" id="UP001630127"/>
    </source>
</evidence>
<dbReference type="Proteomes" id="UP001630127">
    <property type="component" value="Unassembled WGS sequence"/>
</dbReference>
<keyword evidence="7" id="KW-1185">Reference proteome</keyword>
<dbReference type="Pfam" id="PF00887">
    <property type="entry name" value="ACBP"/>
    <property type="match status" value="1"/>
</dbReference>
<dbReference type="InterPro" id="IPR000582">
    <property type="entry name" value="Acyl-CoA-binding_protein"/>
</dbReference>
<comment type="similarity">
    <text evidence="1">Belongs to the ACBP family.</text>
</comment>
<feature type="transmembrane region" description="Helical" evidence="4">
    <location>
        <begin position="9"/>
        <end position="31"/>
    </location>
</feature>
<evidence type="ECO:0000256" key="4">
    <source>
        <dbReference type="SAM" id="Phobius"/>
    </source>
</evidence>
<dbReference type="PROSITE" id="PS51228">
    <property type="entry name" value="ACB_2"/>
    <property type="match status" value="1"/>
</dbReference>
<feature type="compositionally biased region" description="Basic and acidic residues" evidence="3">
    <location>
        <begin position="178"/>
        <end position="187"/>
    </location>
</feature>
<dbReference type="GO" id="GO:0000062">
    <property type="term" value="F:fatty-acyl-CoA binding"/>
    <property type="evidence" value="ECO:0007669"/>
    <property type="project" value="UniProtKB-ARBA"/>
</dbReference>
<keyword evidence="4" id="KW-0812">Transmembrane</keyword>
<feature type="domain" description="ACB" evidence="5">
    <location>
        <begin position="205"/>
        <end position="292"/>
    </location>
</feature>
<dbReference type="PANTHER" id="PTHR23310">
    <property type="entry name" value="ACYL-COA-BINDING PROTEIN, ACBP"/>
    <property type="match status" value="1"/>
</dbReference>
<name>A0ABD3A316_9GENT</name>
<evidence type="ECO:0000256" key="3">
    <source>
        <dbReference type="SAM" id="MobiDB-lite"/>
    </source>
</evidence>
<feature type="region of interest" description="Disordered" evidence="3">
    <location>
        <begin position="172"/>
        <end position="191"/>
    </location>
</feature>
<reference evidence="6 7" key="1">
    <citation type="submission" date="2024-11" db="EMBL/GenBank/DDBJ databases">
        <title>A near-complete genome assembly of Cinchona calisaya.</title>
        <authorList>
            <person name="Lian D.C."/>
            <person name="Zhao X.W."/>
            <person name="Wei L."/>
        </authorList>
    </citation>
    <scope>NUCLEOTIDE SEQUENCE [LARGE SCALE GENOMIC DNA]</scope>
    <source>
        <tissue evidence="6">Nenye</tissue>
    </source>
</reference>
<dbReference type="SUPFAM" id="SSF47027">
    <property type="entry name" value="Acyl-CoA binding protein"/>
    <property type="match status" value="1"/>
</dbReference>
<dbReference type="InterPro" id="IPR014352">
    <property type="entry name" value="FERM/acyl-CoA-bd_prot_sf"/>
</dbReference>
<evidence type="ECO:0000259" key="5">
    <source>
        <dbReference type="PROSITE" id="PS51228"/>
    </source>
</evidence>
<dbReference type="PANTHER" id="PTHR23310:SF105">
    <property type="entry name" value="ACYL-COA-BINDING DOMAIN-CONTAINING PROTEIN 5"/>
    <property type="match status" value="1"/>
</dbReference>
<dbReference type="EMBL" id="JBJUIK010000006">
    <property type="protein sequence ID" value="KAL3525619.1"/>
    <property type="molecule type" value="Genomic_DNA"/>
</dbReference>
<gene>
    <name evidence="6" type="ORF">ACH5RR_013991</name>
</gene>
<keyword evidence="4" id="KW-1133">Transmembrane helix</keyword>